<evidence type="ECO:0000259" key="6">
    <source>
        <dbReference type="PROSITE" id="PS51384"/>
    </source>
</evidence>
<dbReference type="Pfam" id="PF00258">
    <property type="entry name" value="Flavodoxin_1"/>
    <property type="match status" value="1"/>
</dbReference>
<accession>A0A7W9CIN2</accession>
<dbReference type="InterPro" id="IPR001709">
    <property type="entry name" value="Flavoprot_Pyr_Nucl_cyt_Rdtase"/>
</dbReference>
<dbReference type="PANTHER" id="PTHR19384:SF17">
    <property type="entry name" value="NADPH--CYTOCHROME P450 REDUCTASE"/>
    <property type="match status" value="1"/>
</dbReference>
<keyword evidence="3" id="KW-0249">Electron transport</keyword>
<dbReference type="Gene3D" id="3.40.50.360">
    <property type="match status" value="1"/>
</dbReference>
<keyword evidence="7" id="KW-0560">Oxidoreductase</keyword>
<dbReference type="GO" id="GO:0050660">
    <property type="term" value="F:flavin adenine dinucleotide binding"/>
    <property type="evidence" value="ECO:0007669"/>
    <property type="project" value="TreeGrafter"/>
</dbReference>
<evidence type="ECO:0000256" key="2">
    <source>
        <dbReference type="ARBA" id="ARBA00022643"/>
    </source>
</evidence>
<dbReference type="InterPro" id="IPR008254">
    <property type="entry name" value="Flavodoxin/NO_synth"/>
</dbReference>
<dbReference type="GO" id="GO:0005829">
    <property type="term" value="C:cytosol"/>
    <property type="evidence" value="ECO:0007669"/>
    <property type="project" value="TreeGrafter"/>
</dbReference>
<feature type="domain" description="FAD-binding FR-type" evidence="6">
    <location>
        <begin position="201"/>
        <end position="312"/>
    </location>
</feature>
<comment type="caution">
    <text evidence="7">The sequence shown here is derived from an EMBL/GenBank/DDBJ whole genome shotgun (WGS) entry which is preliminary data.</text>
</comment>
<evidence type="ECO:0000259" key="5">
    <source>
        <dbReference type="PROSITE" id="PS50902"/>
    </source>
</evidence>
<evidence type="ECO:0000313" key="7">
    <source>
        <dbReference type="EMBL" id="MBB5746379.1"/>
    </source>
</evidence>
<dbReference type="SUPFAM" id="SSF63380">
    <property type="entry name" value="Riboflavin synthase domain-like"/>
    <property type="match status" value="1"/>
</dbReference>
<dbReference type="InterPro" id="IPR029039">
    <property type="entry name" value="Flavoprotein-like_sf"/>
</dbReference>
<reference evidence="7 8" key="1">
    <citation type="submission" date="2020-08" db="EMBL/GenBank/DDBJ databases">
        <title>Genomic Encyclopedia of Type Strains, Phase IV (KMG-IV): sequencing the most valuable type-strain genomes for metagenomic binning, comparative biology and taxonomic classification.</title>
        <authorList>
            <person name="Goeker M."/>
        </authorList>
    </citation>
    <scope>NUCLEOTIDE SEQUENCE [LARGE SCALE GENOMIC DNA]</scope>
    <source>
        <strain evidence="7 8">DSM 4737</strain>
    </source>
</reference>
<dbReference type="EMBL" id="JACHOR010000003">
    <property type="protein sequence ID" value="MBB5746379.1"/>
    <property type="molecule type" value="Genomic_DNA"/>
</dbReference>
<sequence length="451" mass="48886">MTTDLSRLLWAGLAIVLWLLTLAMVTWNERRRRASESARATILATGQDAVLVAFASQTGLAEQLAWSTAEILSRAGTAARVANLGTLTAADLRASRRLLVVASTTGEGDAPDSLSGFVRRQMSARGDLSGLSYAVLALGDRSYNGFCGFGRALDGWLKDSGATALFERVEVNDGDPDSIRHWQRQLAALTGQAIEPDWTPAPFETWRLVERTHLNPGSPGGEAHLLSFEPIGSVATWAAGDIAEIALPDPAAPSREYSVASLPVDGRAEFIIRRLVRSDGSPGLASGWLTHDLVEGSEIGLRLRRNTAFHSPDASAPLILIGNGTGIAGLRAHWRARRDVRHGGTWLMFGERSSLHDAFLDEELQAAQAKGVLTRIDRTYSRAPSDGRYVQALITEQAERLNDWIVRGATILVCGSREGMSEGVDQALESLLGPERIEALREAGRYRRDVY</sequence>
<keyword evidence="2" id="KW-0288">FMN</keyword>
<keyword evidence="1" id="KW-0285">Flavoprotein</keyword>
<dbReference type="Pfam" id="PF00175">
    <property type="entry name" value="NAD_binding_1"/>
    <property type="match status" value="1"/>
</dbReference>
<dbReference type="Proteomes" id="UP000545037">
    <property type="component" value="Unassembled WGS sequence"/>
</dbReference>
<keyword evidence="3" id="KW-0813">Transport</keyword>
<dbReference type="InterPro" id="IPR039261">
    <property type="entry name" value="FNR_nucleotide-bd"/>
</dbReference>
<dbReference type="SUPFAM" id="SSF52343">
    <property type="entry name" value="Ferredoxin reductase-like, C-terminal NADP-linked domain"/>
    <property type="match status" value="1"/>
</dbReference>
<feature type="domain" description="Flavodoxin-like" evidence="5">
    <location>
        <begin position="50"/>
        <end position="187"/>
    </location>
</feature>
<dbReference type="InterPro" id="IPR001433">
    <property type="entry name" value="OxRdtase_FAD/NAD-bd"/>
</dbReference>
<evidence type="ECO:0000313" key="8">
    <source>
        <dbReference type="Proteomes" id="UP000545037"/>
    </source>
</evidence>
<dbReference type="SUPFAM" id="SSF52218">
    <property type="entry name" value="Flavoproteins"/>
    <property type="match status" value="1"/>
</dbReference>
<dbReference type="AlphaFoldDB" id="A0A7W9CIN2"/>
<organism evidence="7 8">
    <name type="scientific">Brevundimonas variabilis</name>
    <dbReference type="NCBI Taxonomy" id="74312"/>
    <lineage>
        <taxon>Bacteria</taxon>
        <taxon>Pseudomonadati</taxon>
        <taxon>Pseudomonadota</taxon>
        <taxon>Alphaproteobacteria</taxon>
        <taxon>Caulobacterales</taxon>
        <taxon>Caulobacteraceae</taxon>
        <taxon>Brevundimonas</taxon>
    </lineage>
</organism>
<evidence type="ECO:0000256" key="3">
    <source>
        <dbReference type="ARBA" id="ARBA00022982"/>
    </source>
</evidence>
<name>A0A7W9CIN2_9CAUL</name>
<dbReference type="InterPro" id="IPR001094">
    <property type="entry name" value="Flavdoxin-like"/>
</dbReference>
<evidence type="ECO:0000256" key="1">
    <source>
        <dbReference type="ARBA" id="ARBA00022630"/>
    </source>
</evidence>
<dbReference type="PANTHER" id="PTHR19384">
    <property type="entry name" value="NITRIC OXIDE SYNTHASE-RELATED"/>
    <property type="match status" value="1"/>
</dbReference>
<dbReference type="PRINTS" id="PR00371">
    <property type="entry name" value="FPNCR"/>
</dbReference>
<dbReference type="GO" id="GO:0010181">
    <property type="term" value="F:FMN binding"/>
    <property type="evidence" value="ECO:0007669"/>
    <property type="project" value="InterPro"/>
</dbReference>
<dbReference type="InterPro" id="IPR017927">
    <property type="entry name" value="FAD-bd_FR_type"/>
</dbReference>
<gene>
    <name evidence="7" type="ORF">GGR13_001983</name>
</gene>
<dbReference type="PROSITE" id="PS51384">
    <property type="entry name" value="FAD_FR"/>
    <property type="match status" value="1"/>
</dbReference>
<dbReference type="CDD" id="cd06200">
    <property type="entry name" value="SiR_like1"/>
    <property type="match status" value="1"/>
</dbReference>
<evidence type="ECO:0000256" key="4">
    <source>
        <dbReference type="ARBA" id="ARBA00023797"/>
    </source>
</evidence>
<dbReference type="Gene3D" id="3.40.50.80">
    <property type="entry name" value="Nucleotide-binding domain of ferredoxin-NADP reductase (FNR) module"/>
    <property type="match status" value="1"/>
</dbReference>
<dbReference type="EC" id="1.6.2.4" evidence="4"/>
<dbReference type="GO" id="GO:0003958">
    <property type="term" value="F:NADPH-hemoprotein reductase activity"/>
    <property type="evidence" value="ECO:0007669"/>
    <property type="project" value="UniProtKB-EC"/>
</dbReference>
<dbReference type="RefSeq" id="WP_183213353.1">
    <property type="nucleotide sequence ID" value="NZ_JACHOR010000003.1"/>
</dbReference>
<dbReference type="PROSITE" id="PS50902">
    <property type="entry name" value="FLAVODOXIN_LIKE"/>
    <property type="match status" value="1"/>
</dbReference>
<keyword evidence="8" id="KW-1185">Reference proteome</keyword>
<protein>
    <recommendedName>
        <fullName evidence="4">NADPH--hemoprotein reductase</fullName>
        <ecNumber evidence="4">1.6.2.4</ecNumber>
    </recommendedName>
</protein>
<dbReference type="PRINTS" id="PR00369">
    <property type="entry name" value="FLAVODOXIN"/>
</dbReference>
<dbReference type="InterPro" id="IPR017938">
    <property type="entry name" value="Riboflavin_synthase-like_b-brl"/>
</dbReference>
<proteinExistence type="predicted"/>